<proteinExistence type="inferred from homology"/>
<feature type="domain" description="BRO1" evidence="2">
    <location>
        <begin position="25"/>
        <end position="460"/>
    </location>
</feature>
<dbReference type="InterPro" id="IPR038499">
    <property type="entry name" value="BRO1_sf"/>
</dbReference>
<accession>A0A2I0AEN3</accession>
<keyword evidence="4" id="KW-1185">Reference proteome</keyword>
<dbReference type="PANTHER" id="PTHR23032">
    <property type="entry name" value="BRO1 DOMAIN-CONTAINING PROTEIN BROX"/>
    <property type="match status" value="1"/>
</dbReference>
<dbReference type="Proteomes" id="UP000236161">
    <property type="component" value="Unassembled WGS sequence"/>
</dbReference>
<dbReference type="OrthoDB" id="1909455at2759"/>
<dbReference type="InterPro" id="IPR004328">
    <property type="entry name" value="BRO1_dom"/>
</dbReference>
<evidence type="ECO:0000256" key="1">
    <source>
        <dbReference type="ARBA" id="ARBA00008901"/>
    </source>
</evidence>
<evidence type="ECO:0000259" key="2">
    <source>
        <dbReference type="SMART" id="SM01041"/>
    </source>
</evidence>
<evidence type="ECO:0000313" key="3">
    <source>
        <dbReference type="EMBL" id="PKA54012.1"/>
    </source>
</evidence>
<gene>
    <name evidence="3" type="ORF">AXF42_Ash016177</name>
</gene>
<reference evidence="3 4" key="1">
    <citation type="journal article" date="2017" name="Nature">
        <title>The Apostasia genome and the evolution of orchids.</title>
        <authorList>
            <person name="Zhang G.Q."/>
            <person name="Liu K.W."/>
            <person name="Li Z."/>
            <person name="Lohaus R."/>
            <person name="Hsiao Y.Y."/>
            <person name="Niu S.C."/>
            <person name="Wang J.Y."/>
            <person name="Lin Y.C."/>
            <person name="Xu Q."/>
            <person name="Chen L.J."/>
            <person name="Yoshida K."/>
            <person name="Fujiwara S."/>
            <person name="Wang Z.W."/>
            <person name="Zhang Y.Q."/>
            <person name="Mitsuda N."/>
            <person name="Wang M."/>
            <person name="Liu G.H."/>
            <person name="Pecoraro L."/>
            <person name="Huang H.X."/>
            <person name="Xiao X.J."/>
            <person name="Lin M."/>
            <person name="Wu X.Y."/>
            <person name="Wu W.L."/>
            <person name="Chen Y.Y."/>
            <person name="Chang S.B."/>
            <person name="Sakamoto S."/>
            <person name="Ohme-Takagi M."/>
            <person name="Yagi M."/>
            <person name="Zeng S.J."/>
            <person name="Shen C.Y."/>
            <person name="Yeh C.M."/>
            <person name="Luo Y.B."/>
            <person name="Tsai W.C."/>
            <person name="Van de Peer Y."/>
            <person name="Liu Z.J."/>
        </authorList>
    </citation>
    <scope>NUCLEOTIDE SEQUENCE [LARGE SCALE GENOMIC DNA]</scope>
    <source>
        <strain evidence="4">cv. Shenzhen</strain>
        <tissue evidence="3">Stem</tissue>
    </source>
</reference>
<dbReference type="PANTHER" id="PTHR23032:SF13">
    <property type="entry name" value="BRO1 DOMAIN-CONTAINING PROTEIN BROX"/>
    <property type="match status" value="1"/>
</dbReference>
<evidence type="ECO:0000313" key="4">
    <source>
        <dbReference type="Proteomes" id="UP000236161"/>
    </source>
</evidence>
<dbReference type="EMBL" id="KZ451987">
    <property type="protein sequence ID" value="PKA54012.1"/>
    <property type="molecule type" value="Genomic_DNA"/>
</dbReference>
<dbReference type="STRING" id="1088818.A0A2I0AEN3"/>
<comment type="similarity">
    <text evidence="1">Belongs to the BROX family.</text>
</comment>
<sequence length="470" mass="52210">MGCVASTPNDVGGNWRKTKSVGELAVFVPGFRIPREVDFAQPLVGSLPKSLIDRLTALRARIVVMAAQVAEILSKPKQKITIRHGSSTLADVLLALEDYLPVLLGLVKDDSINGLFTGSLFSCAYHLRRYPIFQGDYIIIVYYQNGDLTFAGIQLNDRVQFVWVNQEDDDEQTALANVWYEVLSVLHLMAEVCLAEANILLLRRTCSDGHQPRISEGFCDKHAAESRQRSIDVLVKAAGYLDCAIHHVLPQIPLDLRRNLPVDISEGELFALCMQALGQGIDVQLGIAIDSPKATLAVKRRLACEMVKCWHQAQDSITKIPFISGWGEKHRLFVKWKYAEANAAAYYYHGLILDESYAEKSHEMAIAALQGAEEFLKESKRACEAFNAALPTSRNPPPWGSMKYLAEKIPKDASGKVRTNRDLYFQGRTLQSAAPALPDFAVSLKPDDYQLPPLDPSWNAARSTAETLKL</sequence>
<organism evidence="3 4">
    <name type="scientific">Apostasia shenzhenica</name>
    <dbReference type="NCBI Taxonomy" id="1088818"/>
    <lineage>
        <taxon>Eukaryota</taxon>
        <taxon>Viridiplantae</taxon>
        <taxon>Streptophyta</taxon>
        <taxon>Embryophyta</taxon>
        <taxon>Tracheophyta</taxon>
        <taxon>Spermatophyta</taxon>
        <taxon>Magnoliopsida</taxon>
        <taxon>Liliopsida</taxon>
        <taxon>Asparagales</taxon>
        <taxon>Orchidaceae</taxon>
        <taxon>Apostasioideae</taxon>
        <taxon>Apostasia</taxon>
    </lineage>
</organism>
<dbReference type="Gene3D" id="1.25.40.280">
    <property type="entry name" value="alix/aip1 like domains"/>
    <property type="match status" value="1"/>
</dbReference>
<dbReference type="InterPro" id="IPR038898">
    <property type="entry name" value="BROX"/>
</dbReference>
<dbReference type="AlphaFoldDB" id="A0A2I0AEN3"/>
<name>A0A2I0AEN3_9ASPA</name>
<protein>
    <recommendedName>
        <fullName evidence="2">BRO1 domain-containing protein</fullName>
    </recommendedName>
</protein>
<dbReference type="SMART" id="SM01041">
    <property type="entry name" value="BRO1"/>
    <property type="match status" value="1"/>
</dbReference>